<organism evidence="1 2">
    <name type="scientific">Acetobacter lovaniensis</name>
    <dbReference type="NCBI Taxonomy" id="104100"/>
    <lineage>
        <taxon>Bacteria</taxon>
        <taxon>Pseudomonadati</taxon>
        <taxon>Pseudomonadota</taxon>
        <taxon>Alphaproteobacteria</taxon>
        <taxon>Acetobacterales</taxon>
        <taxon>Acetobacteraceae</taxon>
        <taxon>Acetobacter</taxon>
    </lineage>
</organism>
<reference evidence="1 2" key="1">
    <citation type="submission" date="2020-08" db="EMBL/GenBank/DDBJ databases">
        <title>Genomic Encyclopedia of Type Strains, Phase IV (KMG-IV): sequencing the most valuable type-strain genomes for metagenomic binning, comparative biology and taxonomic classification.</title>
        <authorList>
            <person name="Goeker M."/>
        </authorList>
    </citation>
    <scope>NUCLEOTIDE SEQUENCE [LARGE SCALE GENOMIC DNA]</scope>
    <source>
        <strain evidence="1 2">DSM 4491</strain>
    </source>
</reference>
<sequence length="53" mass="6264">MSQWTGLWRVAGHDGKDNRIVVLKGEVEDEIDEKDYVLNKIQPPVEDLEWRKK</sequence>
<evidence type="ECO:0000313" key="1">
    <source>
        <dbReference type="EMBL" id="MBB6458026.1"/>
    </source>
</evidence>
<dbReference type="AlphaFoldDB" id="A0A841QHW6"/>
<gene>
    <name evidence="1" type="ORF">HNR55_002630</name>
</gene>
<accession>A0A841QHW6</accession>
<dbReference type="RefSeq" id="WP_166115994.1">
    <property type="nucleotide sequence ID" value="NZ_BAABDB010000024.1"/>
</dbReference>
<proteinExistence type="predicted"/>
<name>A0A841QHW6_9PROT</name>
<dbReference type="Proteomes" id="UP000578000">
    <property type="component" value="Unassembled WGS sequence"/>
</dbReference>
<comment type="caution">
    <text evidence="1">The sequence shown here is derived from an EMBL/GenBank/DDBJ whole genome shotgun (WGS) entry which is preliminary data.</text>
</comment>
<evidence type="ECO:0000313" key="2">
    <source>
        <dbReference type="Proteomes" id="UP000578000"/>
    </source>
</evidence>
<keyword evidence="2" id="KW-1185">Reference proteome</keyword>
<dbReference type="EMBL" id="JACHIE010000013">
    <property type="protein sequence ID" value="MBB6458026.1"/>
    <property type="molecule type" value="Genomic_DNA"/>
</dbReference>
<protein>
    <submittedName>
        <fullName evidence="1">Uncharacterized protein</fullName>
    </submittedName>
</protein>